<reference evidence="1 2" key="1">
    <citation type="submission" date="2015-09" db="EMBL/GenBank/DDBJ databases">
        <authorList>
            <consortium name="Pathogen Informatics"/>
        </authorList>
    </citation>
    <scope>NUCLEOTIDE SEQUENCE [LARGE SCALE GENOMIC DNA]</scope>
    <source>
        <strain evidence="1 2">2789STDY5608837</strain>
    </source>
</reference>
<evidence type="ECO:0000313" key="2">
    <source>
        <dbReference type="Proteomes" id="UP000095409"/>
    </source>
</evidence>
<dbReference type="Proteomes" id="UP000095409">
    <property type="component" value="Unassembled WGS sequence"/>
</dbReference>
<protein>
    <submittedName>
        <fullName evidence="1">Domain of uncharacterized function (DUF1848)</fullName>
    </submittedName>
</protein>
<accession>A0A173YYT3</accession>
<name>A0A173YYT3_9FIRM</name>
<evidence type="ECO:0000313" key="1">
    <source>
        <dbReference type="EMBL" id="CUN68135.1"/>
    </source>
</evidence>
<dbReference type="AlphaFoldDB" id="A0A173YYT3"/>
<proteinExistence type="predicted"/>
<dbReference type="InterPro" id="IPR014998">
    <property type="entry name" value="DUF1848"/>
</dbReference>
<dbReference type="RefSeq" id="WP_055065693.1">
    <property type="nucleotide sequence ID" value="NZ_CYZD01000002.1"/>
</dbReference>
<sequence length="316" mass="37011">MIIHASMRTDIPAFYSEWFTNRIREGYVRVRNPYNPLQVTEYSLDPEVVDLIVFCSKNPVPMLKYMDLLKFYRTYWYITITPYEADIEPGLFKTIVSKRKIIESFQQISEIVGEEHIGWRYDPIFIDDKYTVKYHLEQFEDISAALQGYTRNCVISFLDLYQKVKRNFPEAKMVSKEQRKYLGEHMTHIATEHKMTLRPCGEGTELAAFGADCNGCMTQQIYENAIHMSLDMPKKQPLRKECACYLGYDIGAYNSCPHMCKYCYANYDEKSVRLNRINHNPKSAFLIGDDMPNDKVHKAVQKSWINGQISLNEFLI</sequence>
<organism evidence="1 2">
    <name type="scientific">Blautia obeum</name>
    <dbReference type="NCBI Taxonomy" id="40520"/>
    <lineage>
        <taxon>Bacteria</taxon>
        <taxon>Bacillati</taxon>
        <taxon>Bacillota</taxon>
        <taxon>Clostridia</taxon>
        <taxon>Lachnospirales</taxon>
        <taxon>Lachnospiraceae</taxon>
        <taxon>Blautia</taxon>
    </lineage>
</organism>
<dbReference type="Pfam" id="PF08902">
    <property type="entry name" value="DUF1848"/>
    <property type="match status" value="1"/>
</dbReference>
<gene>
    <name evidence="1" type="ORF">ERS852394_00726</name>
</gene>
<dbReference type="EMBL" id="CYZD01000002">
    <property type="protein sequence ID" value="CUN68135.1"/>
    <property type="molecule type" value="Genomic_DNA"/>
</dbReference>